<organism evidence="1 2">
    <name type="scientific">Psilocybe cubensis</name>
    <name type="common">Psychedelic mushroom</name>
    <name type="synonym">Stropharia cubensis</name>
    <dbReference type="NCBI Taxonomy" id="181762"/>
    <lineage>
        <taxon>Eukaryota</taxon>
        <taxon>Fungi</taxon>
        <taxon>Dikarya</taxon>
        <taxon>Basidiomycota</taxon>
        <taxon>Agaricomycotina</taxon>
        <taxon>Agaricomycetes</taxon>
        <taxon>Agaricomycetidae</taxon>
        <taxon>Agaricales</taxon>
        <taxon>Agaricineae</taxon>
        <taxon>Strophariaceae</taxon>
        <taxon>Psilocybe</taxon>
    </lineage>
</organism>
<accession>A0ACB8H2P8</accession>
<dbReference type="EMBL" id="JAFIQS020000005">
    <property type="protein sequence ID" value="KAH9481972.1"/>
    <property type="molecule type" value="Genomic_DNA"/>
</dbReference>
<gene>
    <name evidence="1" type="ORF">JR316_0006502</name>
</gene>
<dbReference type="Proteomes" id="UP000664032">
    <property type="component" value="Unassembled WGS sequence"/>
</dbReference>
<evidence type="ECO:0000313" key="2">
    <source>
        <dbReference type="Proteomes" id="UP000664032"/>
    </source>
</evidence>
<comment type="caution">
    <text evidence="1">The sequence shown here is derived from an EMBL/GenBank/DDBJ whole genome shotgun (WGS) entry which is preliminary data.</text>
</comment>
<proteinExistence type="predicted"/>
<keyword evidence="2" id="KW-1185">Reference proteome</keyword>
<name>A0ACB8H2P8_PSICU</name>
<evidence type="ECO:0000313" key="1">
    <source>
        <dbReference type="EMBL" id="KAH9481972.1"/>
    </source>
</evidence>
<protein>
    <submittedName>
        <fullName evidence="1">Uncharacterized protein</fullName>
    </submittedName>
</protein>
<reference evidence="1" key="1">
    <citation type="submission" date="2021-10" db="EMBL/GenBank/DDBJ databases">
        <title>Psilocybe cubensis genome.</title>
        <authorList>
            <person name="Mckernan K.J."/>
            <person name="Crawford S."/>
            <person name="Trippe A."/>
            <person name="Kane L.T."/>
            <person name="Mclaughlin S."/>
        </authorList>
    </citation>
    <scope>NUCLEOTIDE SEQUENCE</scope>
    <source>
        <strain evidence="1">MGC-MH-2018</strain>
    </source>
</reference>
<sequence>MGEGFMGEGFMGEGFMGEGAMGEGAMGDGLMDELGEGFIDELGDVSMGEGFMGDGFVDELGEGAMGVGFMGNGFVDELGEGFIDELVFKKKSGEASIGWWCSIGEGVLAGISIVGDILSMSSARREIVDGSGPRRDQWVQQMSLRTMID</sequence>